<dbReference type="Proteomes" id="UP001623232">
    <property type="component" value="Plasmid unnamed4"/>
</dbReference>
<proteinExistence type="predicted"/>
<dbReference type="RefSeq" id="WP_343212020.1">
    <property type="nucleotide sequence ID" value="NZ_CP123585.1"/>
</dbReference>
<feature type="region of interest" description="Disordered" evidence="1">
    <location>
        <begin position="160"/>
        <end position="183"/>
    </location>
</feature>
<sequence>MSETLLPRPATDAAGFLPGPLGLRLDEEFLPLMSLSGSTATLDMALPFGQVRSDSTGLCLRLWPDVIWASGLLPEGDFRQTDISHGVTHLRLRGVEALHFVAQYTRADLHSAPIRQARAVRTRLNHFDCTIWWTNTRDVHIVTDRSLAQSLTDHLRALSLRHPPADPSKTPRPVAPDAPDRRG</sequence>
<evidence type="ECO:0008006" key="4">
    <source>
        <dbReference type="Google" id="ProtNLM"/>
    </source>
</evidence>
<organism evidence="2 3">
    <name type="scientific">Aliisedimentitalea scapharcae</name>
    <dbReference type="NCBI Taxonomy" id="1524259"/>
    <lineage>
        <taxon>Bacteria</taxon>
        <taxon>Pseudomonadati</taxon>
        <taxon>Pseudomonadota</taxon>
        <taxon>Alphaproteobacteria</taxon>
        <taxon>Rhodobacterales</taxon>
        <taxon>Roseobacteraceae</taxon>
        <taxon>Aliisedimentitalea</taxon>
    </lineage>
</organism>
<gene>
    <name evidence="2" type="ORF">QEZ52_21245</name>
</gene>
<keyword evidence="3" id="KW-1185">Reference proteome</keyword>
<keyword evidence="2" id="KW-0614">Plasmid</keyword>
<name>A0ABZ2XYY5_9RHOB</name>
<reference evidence="2 3" key="1">
    <citation type="submission" date="2023-04" db="EMBL/GenBank/DDBJ databases">
        <title>Complete genome sequence of Alisedimentitalea scapharcae.</title>
        <authorList>
            <person name="Rong J.-C."/>
            <person name="Yi M.-L."/>
            <person name="Zhao Q."/>
        </authorList>
    </citation>
    <scope>NUCLEOTIDE SEQUENCE [LARGE SCALE GENOMIC DNA]</scope>
    <source>
        <strain evidence="2 3">KCTC 42119</strain>
        <plasmid evidence="2 3">unnamed4</plasmid>
    </source>
</reference>
<accession>A0ABZ2XYY5</accession>
<evidence type="ECO:0000313" key="3">
    <source>
        <dbReference type="Proteomes" id="UP001623232"/>
    </source>
</evidence>
<evidence type="ECO:0000256" key="1">
    <source>
        <dbReference type="SAM" id="MobiDB-lite"/>
    </source>
</evidence>
<evidence type="ECO:0000313" key="2">
    <source>
        <dbReference type="EMBL" id="WZK91313.1"/>
    </source>
</evidence>
<geneLocation type="plasmid" evidence="2 3">
    <name>unnamed4</name>
</geneLocation>
<dbReference type="EMBL" id="CP123585">
    <property type="protein sequence ID" value="WZK91313.1"/>
    <property type="molecule type" value="Genomic_DNA"/>
</dbReference>
<protein>
    <recommendedName>
        <fullName evidence="4">Sarcosine oxidase subunit gamma</fullName>
    </recommendedName>
</protein>
<dbReference type="Gene3D" id="3.30.1360.120">
    <property type="entry name" value="Probable tRNA modification gtpase trme, domain 1"/>
    <property type="match status" value="1"/>
</dbReference>
<dbReference type="InterPro" id="IPR027266">
    <property type="entry name" value="TrmE/GcvT-like"/>
</dbReference>